<reference evidence="1 2" key="1">
    <citation type="journal article" date="2023" name="Chemosphere">
        <title>Whole genome analysis of Flavobacterium aziz-sancarii sp. nov., isolated from Ardley Island (Antarctica), revealed a rich resistome and bioremediation potential.</title>
        <authorList>
            <person name="Otur C."/>
            <person name="Okay S."/>
            <person name="Kurt-Kizildogan A."/>
        </authorList>
    </citation>
    <scope>NUCLEOTIDE SEQUENCE [LARGE SCALE GENOMIC DNA]</scope>
    <source>
        <strain evidence="1 2">AC</strain>
    </source>
</reference>
<protein>
    <recommendedName>
        <fullName evidence="3">DUF1795 domain-containing protein</fullName>
    </recommendedName>
</protein>
<evidence type="ECO:0000313" key="2">
    <source>
        <dbReference type="Proteomes" id="UP001212170"/>
    </source>
</evidence>
<evidence type="ECO:0000313" key="1">
    <source>
        <dbReference type="EMBL" id="MDA6069558.1"/>
    </source>
</evidence>
<name>A0ABT4WAG3_9FLAO</name>
<evidence type="ECO:0008006" key="3">
    <source>
        <dbReference type="Google" id="ProtNLM"/>
    </source>
</evidence>
<organism evidence="1 2">
    <name type="scientific">Flavobacterium azizsancarii</name>
    <dbReference type="NCBI Taxonomy" id="2961580"/>
    <lineage>
        <taxon>Bacteria</taxon>
        <taxon>Pseudomonadati</taxon>
        <taxon>Bacteroidota</taxon>
        <taxon>Flavobacteriia</taxon>
        <taxon>Flavobacteriales</taxon>
        <taxon>Flavobacteriaceae</taxon>
        <taxon>Flavobacterium</taxon>
    </lineage>
</organism>
<dbReference type="Proteomes" id="UP001212170">
    <property type="component" value="Unassembled WGS sequence"/>
</dbReference>
<keyword evidence="2" id="KW-1185">Reference proteome</keyword>
<dbReference type="EMBL" id="JAMZNK010000009">
    <property type="protein sequence ID" value="MDA6069558.1"/>
    <property type="molecule type" value="Genomic_DNA"/>
</dbReference>
<gene>
    <name evidence="1" type="ORF">NJT12_08000</name>
</gene>
<accession>A0ABT4WAG3</accession>
<comment type="caution">
    <text evidence="1">The sequence shown here is derived from an EMBL/GenBank/DDBJ whole genome shotgun (WGS) entry which is preliminary data.</text>
</comment>
<dbReference type="RefSeq" id="WP_271335362.1">
    <property type="nucleotide sequence ID" value="NZ_JAMZNK010000009.1"/>
</dbReference>
<sequence>MKWFFELGFLFFVTFCYSQQNAENAYDKLYISEKKYSLLFPSNWYLKKTDSLQKSFILLSEKSSPNDNFIENISLRISDMGYSNIKPKMLKKIIDRRIGVTNEIISNRKVIKNNVTGQEIVYKTMLDDGRFATILQYYFVKGSDLFLLTFCSNPDEYLSYMPVYQYIYGNFDIR</sequence>
<proteinExistence type="predicted"/>